<evidence type="ECO:0000256" key="4">
    <source>
        <dbReference type="ARBA" id="ARBA00023002"/>
    </source>
</evidence>
<organism evidence="7 8">
    <name type="scientific">Podospora bellae-mahoneyi</name>
    <dbReference type="NCBI Taxonomy" id="2093777"/>
    <lineage>
        <taxon>Eukaryota</taxon>
        <taxon>Fungi</taxon>
        <taxon>Dikarya</taxon>
        <taxon>Ascomycota</taxon>
        <taxon>Pezizomycotina</taxon>
        <taxon>Sordariomycetes</taxon>
        <taxon>Sordariomycetidae</taxon>
        <taxon>Sordariales</taxon>
        <taxon>Podosporaceae</taxon>
        <taxon>Podospora</taxon>
    </lineage>
</organism>
<comment type="cofactor">
    <cofactor evidence="1">
        <name>Fe(2+)</name>
        <dbReference type="ChEBI" id="CHEBI:29033"/>
    </cofactor>
</comment>
<proteinExistence type="inferred from homology"/>
<dbReference type="RefSeq" id="XP_062736006.1">
    <property type="nucleotide sequence ID" value="XM_062875460.1"/>
</dbReference>
<evidence type="ECO:0000313" key="7">
    <source>
        <dbReference type="EMBL" id="KAK4647030.1"/>
    </source>
</evidence>
<keyword evidence="4" id="KW-0560">Oxidoreductase</keyword>
<evidence type="ECO:0000256" key="1">
    <source>
        <dbReference type="ARBA" id="ARBA00001954"/>
    </source>
</evidence>
<dbReference type="GeneID" id="87894942"/>
<feature type="region of interest" description="Disordered" evidence="6">
    <location>
        <begin position="1"/>
        <end position="42"/>
    </location>
</feature>
<keyword evidence="3" id="KW-0479">Metal-binding</keyword>
<reference evidence="7 8" key="1">
    <citation type="journal article" date="2023" name="bioRxiv">
        <title>High-quality genome assemblies of four members of thePodospora anserinaspecies complex.</title>
        <authorList>
            <person name="Ament-Velasquez S.L."/>
            <person name="Vogan A.A."/>
            <person name="Wallerman O."/>
            <person name="Hartmann F."/>
            <person name="Gautier V."/>
            <person name="Silar P."/>
            <person name="Giraud T."/>
            <person name="Johannesson H."/>
        </authorList>
    </citation>
    <scope>NUCLEOTIDE SEQUENCE [LARGE SCALE GENOMIC DNA]</scope>
    <source>
        <strain evidence="7 8">CBS 112042</strain>
    </source>
</reference>
<dbReference type="Proteomes" id="UP001322138">
    <property type="component" value="Unassembled WGS sequence"/>
</dbReference>
<dbReference type="PANTHER" id="PTHR10543:SF89">
    <property type="entry name" value="CAROTENOID 9,10(9',10')-CLEAVAGE DIOXYGENASE 1"/>
    <property type="match status" value="1"/>
</dbReference>
<feature type="compositionally biased region" description="Low complexity" evidence="6">
    <location>
        <begin position="32"/>
        <end position="42"/>
    </location>
</feature>
<accession>A0ABR0FVQ1</accession>
<comment type="similarity">
    <text evidence="2">Belongs to the carotenoid oxygenase family.</text>
</comment>
<dbReference type="PANTHER" id="PTHR10543">
    <property type="entry name" value="BETA-CAROTENE DIOXYGENASE"/>
    <property type="match status" value="1"/>
</dbReference>
<evidence type="ECO:0000313" key="8">
    <source>
        <dbReference type="Proteomes" id="UP001322138"/>
    </source>
</evidence>
<evidence type="ECO:0000256" key="5">
    <source>
        <dbReference type="ARBA" id="ARBA00023004"/>
    </source>
</evidence>
<keyword evidence="5" id="KW-0408">Iron</keyword>
<protein>
    <submittedName>
        <fullName evidence="7">Transcriptional regulatory protein rco1</fullName>
    </submittedName>
</protein>
<dbReference type="InterPro" id="IPR004294">
    <property type="entry name" value="Carotenoid_Oase"/>
</dbReference>
<dbReference type="EMBL" id="JAFFGZ010000002">
    <property type="protein sequence ID" value="KAK4647030.1"/>
    <property type="molecule type" value="Genomic_DNA"/>
</dbReference>
<gene>
    <name evidence="7" type="primary">RCO1_1</name>
    <name evidence="7" type="ORF">QC761_121950</name>
</gene>
<comment type="caution">
    <text evidence="7">The sequence shown here is derived from an EMBL/GenBank/DDBJ whole genome shotgun (WGS) entry which is preliminary data.</text>
</comment>
<dbReference type="Pfam" id="PF03055">
    <property type="entry name" value="RPE65"/>
    <property type="match status" value="1"/>
</dbReference>
<keyword evidence="8" id="KW-1185">Reference proteome</keyword>
<name>A0ABR0FVQ1_9PEZI</name>
<evidence type="ECO:0000256" key="6">
    <source>
        <dbReference type="SAM" id="MobiDB-lite"/>
    </source>
</evidence>
<evidence type="ECO:0000256" key="2">
    <source>
        <dbReference type="ARBA" id="ARBA00006787"/>
    </source>
</evidence>
<sequence length="537" mass="60574">MHKIRGRTGERGASLRVSPDRGNVQDGRVFRSPTMTSSTSPQTTVVMAAQAPTHFPDRPQFSGFMKPCRLEGEVSHLEVHGAIPDDIDGTFYRVMPDPQLPPFIQDDPWFNGDGSISAFRIKDGKVSFKQKYVQTEKLKREREAKRALLGKYRNKYTDAVEFKVRTTANTNIIHFNGKLLALKEDAPPYALDPETLETLGLHTFDGQLPSLTFTAHPKFDPKTGEMICFGYEAKGDGTPDVCYYRVAPDGKFLEVVWLVAPVVGMIHDFAVTENFVLFPIMPQVCDLERLKQGGEHWQWSPETPFYVGVLPRTGAKPEDVKWFQYRNSFPGHVSNAFEDSSGNIVMDIALSDKNVFFWWPDAQGNAPEPSSIVSQLKRFVIDPKSSNLHLADPEVLQEDNSEFYRIDDRFATQPYRHCFYDMLNPALGTDFPGIAHQLGGGYPLYNSLGHLDLQTRKVEVYFPGRTHMVQEPVFIPRRGSGEEGDGYLLALVNNYATMSSELHLLDTKNFTKAQAVILLPVRLRQGLHGNWVDDDKP</sequence>
<evidence type="ECO:0000256" key="3">
    <source>
        <dbReference type="ARBA" id="ARBA00022723"/>
    </source>
</evidence>